<dbReference type="AlphaFoldDB" id="A0A2N5XUN3"/>
<evidence type="ECO:0000256" key="1">
    <source>
        <dbReference type="SAM" id="MobiDB-lite"/>
    </source>
</evidence>
<evidence type="ECO:0008006" key="4">
    <source>
        <dbReference type="Google" id="ProtNLM"/>
    </source>
</evidence>
<dbReference type="PIRSF" id="PIRSF034586">
    <property type="entry name" value="Vir_effector_SfrC"/>
    <property type="match status" value="1"/>
</dbReference>
<proteinExistence type="predicted"/>
<reference evidence="2 3" key="1">
    <citation type="submission" date="2018-01" db="EMBL/GenBank/DDBJ databases">
        <title>The draft genome sequence of Cohaesibacter sp. H1304.</title>
        <authorList>
            <person name="Wang N.-N."/>
            <person name="Du Z.-J."/>
        </authorList>
    </citation>
    <scope>NUCLEOTIDE SEQUENCE [LARGE SCALE GENOMIC DNA]</scope>
    <source>
        <strain evidence="2 3">H1304</strain>
    </source>
</reference>
<keyword evidence="3" id="KW-1185">Reference proteome</keyword>
<accession>A0A2N5XUN3</accession>
<protein>
    <recommendedName>
        <fullName evidence="4">Virulence factor</fullName>
    </recommendedName>
</protein>
<feature type="compositionally biased region" description="Low complexity" evidence="1">
    <location>
        <begin position="688"/>
        <end position="725"/>
    </location>
</feature>
<dbReference type="Pfam" id="PF10139">
    <property type="entry name" value="Virul_Fac"/>
    <property type="match status" value="1"/>
</dbReference>
<name>A0A2N5XUN3_9HYPH</name>
<dbReference type="OrthoDB" id="1060501at2"/>
<dbReference type="RefSeq" id="WP_101532911.1">
    <property type="nucleotide sequence ID" value="NZ_PKUQ01000010.1"/>
</dbReference>
<dbReference type="EMBL" id="PKUQ01000010">
    <property type="protein sequence ID" value="PLW78199.1"/>
    <property type="molecule type" value="Genomic_DNA"/>
</dbReference>
<organism evidence="2 3">
    <name type="scientific">Cohaesibacter celericrescens</name>
    <dbReference type="NCBI Taxonomy" id="2067669"/>
    <lineage>
        <taxon>Bacteria</taxon>
        <taxon>Pseudomonadati</taxon>
        <taxon>Pseudomonadota</taxon>
        <taxon>Alphaproteobacteria</taxon>
        <taxon>Hyphomicrobiales</taxon>
        <taxon>Cohaesibacteraceae</taxon>
    </lineage>
</organism>
<evidence type="ECO:0000313" key="2">
    <source>
        <dbReference type="EMBL" id="PLW78199.1"/>
    </source>
</evidence>
<gene>
    <name evidence="2" type="ORF">C0081_06035</name>
</gene>
<dbReference type="InterPro" id="IPR017030">
    <property type="entry name" value="Vir_effector_SfrC"/>
</dbReference>
<feature type="region of interest" description="Disordered" evidence="1">
    <location>
        <begin position="673"/>
        <end position="733"/>
    </location>
</feature>
<comment type="caution">
    <text evidence="2">The sequence shown here is derived from an EMBL/GenBank/DDBJ whole genome shotgun (WGS) entry which is preliminary data.</text>
</comment>
<evidence type="ECO:0000313" key="3">
    <source>
        <dbReference type="Proteomes" id="UP000234881"/>
    </source>
</evidence>
<dbReference type="Proteomes" id="UP000234881">
    <property type="component" value="Unassembled WGS sequence"/>
</dbReference>
<sequence length="913" mass="100888">MMNINKQLLDDTQTVSTAAQDGIIWLDNPANIERIGEASNSIAKDLKRGVVEAQRLTEAASRPMAVAVFGASQVGKSHLISVLARSDDELFAMFDGVDEPVSYIKKINIDKEGESTGLVTRFTIRSETTPSGFPVCLRWLSHADIIKIIANAYFFDGRPNSFPERSDIADHIKTFRGKDDNANFNGLKLEDIWDLQDYFKQYLSASALTAKLDPFWAAAAETCPRLTIEQLGRFFSILWGGQEVITKLYVDLVSALQRLNFPKEAFVPLAAIDATNTDITSIITVAGLSDLSQGSSEQIEVRSNTGAGAALPRSTVAALTAEIWITIRDKPWDFFDHTDLLDFPGYRSRGLKAADFDGDDEAEGLTGIAKYLEQNADKTLQTLLLRGKVEYLFQRYVAEQEITSMLLCAQPNNLDVDQLPQVVAKWIAATHGATPMDRIDKESLLFFVFTKFDLHFKQKTSDSSFGLEGRLEGAIDNPLIQSYGNSADTWVKNWTPGASFKNSFLMRNPNVLNGEIFDIADEREQAILDGKKDFLSNLKTTFINVPSAIEHFADPARAFDEMMELNDGGASHIARNLAPICEPEIKEKQIKFKLAKLKQRLFERLSPFYVSSNTDTRLEERLVVADRVLQELYVCDENFRFGSLLKGFMIEAGDLADRLYDASLSRVVEPKADQAVADAPQSTVSAVPARPRPGANRPRPRPGASRTSGSAAPSSVASSVTASASEEARQAVRKSRERLMAEAATAAMIENLFDRADNPSFSMMTGVSGEGLREIAKEIAQAGQRVALADLLEKQIERIAFVDRRDELIDKATVAAERLLNGFISDLGMTRLPEEKRAAIQYESDSRPVFKARPIAFDASGIASEAEPFTSRYVDDWIHAFYKTVEDNAKGGTLDVDPILNAKLGDIIAQFSN</sequence>